<dbReference type="SMART" id="SM00089">
    <property type="entry name" value="PKD"/>
    <property type="match status" value="1"/>
</dbReference>
<dbReference type="InterPro" id="IPR013783">
    <property type="entry name" value="Ig-like_fold"/>
</dbReference>
<dbReference type="InterPro" id="IPR035986">
    <property type="entry name" value="PKD_dom_sf"/>
</dbReference>
<organism evidence="2">
    <name type="scientific">marine sediment metagenome</name>
    <dbReference type="NCBI Taxonomy" id="412755"/>
    <lineage>
        <taxon>unclassified sequences</taxon>
        <taxon>metagenomes</taxon>
        <taxon>ecological metagenomes</taxon>
    </lineage>
</organism>
<proteinExistence type="predicted"/>
<evidence type="ECO:0000259" key="1">
    <source>
        <dbReference type="PROSITE" id="PS50093"/>
    </source>
</evidence>
<feature type="domain" description="PKD" evidence="1">
    <location>
        <begin position="41"/>
        <end position="123"/>
    </location>
</feature>
<gene>
    <name evidence="2" type="ORF">S06H3_20045</name>
</gene>
<accession>X1KVA2</accession>
<dbReference type="Pfam" id="PF18911">
    <property type="entry name" value="PKD_4"/>
    <property type="match status" value="2"/>
</dbReference>
<dbReference type="PROSITE" id="PS50093">
    <property type="entry name" value="PKD"/>
    <property type="match status" value="1"/>
</dbReference>
<dbReference type="InterPro" id="IPR000601">
    <property type="entry name" value="PKD_dom"/>
</dbReference>
<comment type="caution">
    <text evidence="2">The sequence shown here is derived from an EMBL/GenBank/DDBJ whole genome shotgun (WGS) entry which is preliminary data.</text>
</comment>
<dbReference type="CDD" id="cd00146">
    <property type="entry name" value="PKD"/>
    <property type="match status" value="1"/>
</dbReference>
<dbReference type="SUPFAM" id="SSF49299">
    <property type="entry name" value="PKD domain"/>
    <property type="match status" value="1"/>
</dbReference>
<dbReference type="EMBL" id="BARV01010337">
    <property type="protein sequence ID" value="GAI11007.1"/>
    <property type="molecule type" value="Genomic_DNA"/>
</dbReference>
<dbReference type="Gene3D" id="2.60.40.10">
    <property type="entry name" value="Immunoglobulins"/>
    <property type="match status" value="2"/>
</dbReference>
<reference evidence="2" key="1">
    <citation type="journal article" date="2014" name="Front. Microbiol.">
        <title>High frequency of phylogenetically diverse reductive dehalogenase-homologous genes in deep subseafloor sedimentary metagenomes.</title>
        <authorList>
            <person name="Kawai M."/>
            <person name="Futagami T."/>
            <person name="Toyoda A."/>
            <person name="Takaki Y."/>
            <person name="Nishi S."/>
            <person name="Hori S."/>
            <person name="Arai W."/>
            <person name="Tsubouchi T."/>
            <person name="Morono Y."/>
            <person name="Uchiyama I."/>
            <person name="Ito T."/>
            <person name="Fujiyama A."/>
            <person name="Inagaki F."/>
            <person name="Takami H."/>
        </authorList>
    </citation>
    <scope>NUCLEOTIDE SEQUENCE</scope>
    <source>
        <strain evidence="2">Expedition CK06-06</strain>
    </source>
</reference>
<sequence length="188" mass="20014">RETKMRKNTLVLALIVLFVVSINFAAGEGADVDLNVTVVGPPAADVGGPYSGYSGRRIYFDGSGSTDADGTIVAYDWDFGDGETGLGIKPNHTYSLTGTYTVNLTVTDNDGLTDWDNTTVEVTRKYTSYPAVINKLPVAEAGSNQTADVGQFVEFSGINSTDPDGYLISWTWDFSTSTGYGLFSSSLG</sequence>
<protein>
    <recommendedName>
        <fullName evidence="1">PKD domain-containing protein</fullName>
    </recommendedName>
</protein>
<dbReference type="AlphaFoldDB" id="X1KVA2"/>
<feature type="non-terminal residue" evidence="2">
    <location>
        <position position="1"/>
    </location>
</feature>
<dbReference type="InterPro" id="IPR022409">
    <property type="entry name" value="PKD/Chitinase_dom"/>
</dbReference>
<name>X1KVA2_9ZZZZ</name>
<evidence type="ECO:0000313" key="2">
    <source>
        <dbReference type="EMBL" id="GAI11007.1"/>
    </source>
</evidence>